<sequence length="67" mass="7459">MFHVLIDSPGRDVCERRPTTRRALKRRWWIIGLARPEAASAMAIRPSLLTGAPASHARCARRPEAGP</sequence>
<organism evidence="1 2">
    <name type="scientific">Paraburkholderia caribensis MBA4</name>
    <dbReference type="NCBI Taxonomy" id="1323664"/>
    <lineage>
        <taxon>Bacteria</taxon>
        <taxon>Pseudomonadati</taxon>
        <taxon>Pseudomonadota</taxon>
        <taxon>Betaproteobacteria</taxon>
        <taxon>Burkholderiales</taxon>
        <taxon>Burkholderiaceae</taxon>
        <taxon>Paraburkholderia</taxon>
    </lineage>
</organism>
<dbReference type="AlphaFoldDB" id="A0A0P0RCH2"/>
<dbReference type="KEGG" id="bcai:K788_0003323"/>
<evidence type="ECO:0000313" key="1">
    <source>
        <dbReference type="EMBL" id="ALL66095.1"/>
    </source>
</evidence>
<evidence type="ECO:0000313" key="2">
    <source>
        <dbReference type="Proteomes" id="UP000019146"/>
    </source>
</evidence>
<reference evidence="1 2" key="1">
    <citation type="journal article" date="2014" name="Genome Announc.">
        <title>Draft Genome Sequence of the Haloacid-Degrading Burkholderia caribensis Strain MBA4.</title>
        <authorList>
            <person name="Pan Y."/>
            <person name="Kong K.F."/>
            <person name="Tsang J.S."/>
        </authorList>
    </citation>
    <scope>NUCLEOTIDE SEQUENCE [LARGE SCALE GENOMIC DNA]</scope>
    <source>
        <strain evidence="1 2">MBA4</strain>
    </source>
</reference>
<gene>
    <name evidence="1" type="ORF">K788_0003323</name>
</gene>
<proteinExistence type="predicted"/>
<dbReference type="EMBL" id="CP012746">
    <property type="protein sequence ID" value="ALL66095.1"/>
    <property type="molecule type" value="Genomic_DNA"/>
</dbReference>
<name>A0A0P0RCH2_9BURK</name>
<accession>A0A0P0RCH2</accession>
<dbReference type="Proteomes" id="UP000019146">
    <property type="component" value="Chromosome 1"/>
</dbReference>
<protein>
    <submittedName>
        <fullName evidence="1">Uncharacterized protein</fullName>
    </submittedName>
</protein>